<feature type="region of interest" description="Disordered" evidence="1">
    <location>
        <begin position="160"/>
        <end position="363"/>
    </location>
</feature>
<dbReference type="Proteomes" id="UP000199370">
    <property type="component" value="Unassembled WGS sequence"/>
</dbReference>
<sequence>MSSSLSPAVVAFAAVLVVLAAVAGGSVTTGLFADRENLDVAVGGSGVAPVETGAVELTGSGNPAWQDAIRVVHEGDDVAVVSIVTDTGGVVEFTVSRVVDSPATVMVRLDALAAVGMDISAFQLLVDGQQSPYQSVDSDGYTWVSFHMASFSTHAVGFATVPPAPDNETVGDSDDGTGSGDSGNSTVDDSSNDNGSIGDNSTVDDSSESNASVDDNSTVDDSSNDNGSIGDNSTVDDSSNDNGSISDNSTVDDSSDDNVTIDGSSPADDGNSTVDDSNSDGGTAGDAGDNSTDDGGDTSVDDSGDDGTAGEPTREPVDDAGDDGSVGDGTDDSSDDSTADDSTDGTGDGTADSSTDEPAQPAA</sequence>
<feature type="compositionally biased region" description="Acidic residues" evidence="1">
    <location>
        <begin position="329"/>
        <end position="343"/>
    </location>
</feature>
<dbReference type="EMBL" id="FNIA01000003">
    <property type="protein sequence ID" value="SDM50744.1"/>
    <property type="molecule type" value="Genomic_DNA"/>
</dbReference>
<dbReference type="AlphaFoldDB" id="A0A1G9TTJ0"/>
<feature type="compositionally biased region" description="Low complexity" evidence="1">
    <location>
        <begin position="275"/>
        <end position="290"/>
    </location>
</feature>
<dbReference type="STRING" id="996166.SAMN05192554_103111"/>
<evidence type="ECO:0000313" key="3">
    <source>
        <dbReference type="Proteomes" id="UP000199370"/>
    </source>
</evidence>
<proteinExistence type="predicted"/>
<feature type="compositionally biased region" description="Low complexity" evidence="1">
    <location>
        <begin position="182"/>
        <end position="201"/>
    </location>
</feature>
<dbReference type="RefSeq" id="WP_139172237.1">
    <property type="nucleotide sequence ID" value="NZ_FNIA01000003.1"/>
</dbReference>
<feature type="compositionally biased region" description="Low complexity" evidence="1">
    <location>
        <begin position="209"/>
        <end position="262"/>
    </location>
</feature>
<evidence type="ECO:0000313" key="2">
    <source>
        <dbReference type="EMBL" id="SDM50744.1"/>
    </source>
</evidence>
<protein>
    <submittedName>
        <fullName evidence="2">Uncharacterized protein</fullName>
    </submittedName>
</protein>
<gene>
    <name evidence="2" type="ORF">SAMN05192554_103111</name>
</gene>
<feature type="compositionally biased region" description="Acidic residues" evidence="1">
    <location>
        <begin position="291"/>
        <end position="305"/>
    </location>
</feature>
<reference evidence="2 3" key="1">
    <citation type="submission" date="2016-10" db="EMBL/GenBank/DDBJ databases">
        <authorList>
            <person name="de Groot N.N."/>
        </authorList>
    </citation>
    <scope>NUCLEOTIDE SEQUENCE [LARGE SCALE GENOMIC DNA]</scope>
    <source>
        <strain evidence="3">EB21,IBRC-M 10013,KCTC 4048</strain>
    </source>
</reference>
<organism evidence="2 3">
    <name type="scientific">Haloarchaeobius iranensis</name>
    <dbReference type="NCBI Taxonomy" id="996166"/>
    <lineage>
        <taxon>Archaea</taxon>
        <taxon>Methanobacteriati</taxon>
        <taxon>Methanobacteriota</taxon>
        <taxon>Stenosarchaea group</taxon>
        <taxon>Halobacteria</taxon>
        <taxon>Halobacteriales</taxon>
        <taxon>Halorubellaceae</taxon>
        <taxon>Haloarchaeobius</taxon>
    </lineage>
</organism>
<evidence type="ECO:0000256" key="1">
    <source>
        <dbReference type="SAM" id="MobiDB-lite"/>
    </source>
</evidence>
<name>A0A1G9TTJ0_9EURY</name>
<keyword evidence="3" id="KW-1185">Reference proteome</keyword>
<accession>A0A1G9TTJ0</accession>